<organism evidence="2 3">
    <name type="scientific">Enterococcus diestrammenae</name>
    <dbReference type="NCBI Taxonomy" id="1155073"/>
    <lineage>
        <taxon>Bacteria</taxon>
        <taxon>Bacillati</taxon>
        <taxon>Bacillota</taxon>
        <taxon>Bacilli</taxon>
        <taxon>Lactobacillales</taxon>
        <taxon>Enterococcaceae</taxon>
        <taxon>Enterococcus</taxon>
    </lineage>
</organism>
<evidence type="ECO:0000256" key="1">
    <source>
        <dbReference type="SAM" id="Phobius"/>
    </source>
</evidence>
<keyword evidence="1" id="KW-0812">Transmembrane</keyword>
<accession>A0ABV0F5T3</accession>
<protein>
    <submittedName>
        <fullName evidence="2">Uncharacterized protein</fullName>
    </submittedName>
</protein>
<name>A0ABV0F5T3_9ENTE</name>
<keyword evidence="3" id="KW-1185">Reference proteome</keyword>
<keyword evidence="1" id="KW-1133">Transmembrane helix</keyword>
<dbReference type="RefSeq" id="WP_347301098.1">
    <property type="nucleotide sequence ID" value="NZ_MAEI02000003.1"/>
</dbReference>
<feature type="transmembrane region" description="Helical" evidence="1">
    <location>
        <begin position="45"/>
        <end position="67"/>
    </location>
</feature>
<sequence>MKQKIILILYGVFLVLGWLIIHFLFKNIPFSSEDLGVNYYVAKAIVQSLYVMLAIGSVLYGLIKWFFTNKE</sequence>
<reference evidence="2" key="1">
    <citation type="submission" date="2016-06" db="EMBL/GenBank/DDBJ databases">
        <authorList>
            <person name="Van Tyne D."/>
        </authorList>
    </citation>
    <scope>NUCLEOTIDE SEQUENCE</scope>
    <source>
        <strain evidence="2">JM9A</strain>
    </source>
</reference>
<evidence type="ECO:0000313" key="3">
    <source>
        <dbReference type="Proteomes" id="UP001429357"/>
    </source>
</evidence>
<dbReference type="Proteomes" id="UP001429357">
    <property type="component" value="Unassembled WGS sequence"/>
</dbReference>
<keyword evidence="1" id="KW-0472">Membrane</keyword>
<gene>
    <name evidence="2" type="ORF">BAU18_003045</name>
</gene>
<dbReference type="EMBL" id="MAEI02000003">
    <property type="protein sequence ID" value="MEO1783425.1"/>
    <property type="molecule type" value="Genomic_DNA"/>
</dbReference>
<feature type="transmembrane region" description="Helical" evidence="1">
    <location>
        <begin position="7"/>
        <end position="25"/>
    </location>
</feature>
<proteinExistence type="predicted"/>
<evidence type="ECO:0000313" key="2">
    <source>
        <dbReference type="EMBL" id="MEO1783425.1"/>
    </source>
</evidence>
<comment type="caution">
    <text evidence="2">The sequence shown here is derived from an EMBL/GenBank/DDBJ whole genome shotgun (WGS) entry which is preliminary data.</text>
</comment>
<reference evidence="2" key="2">
    <citation type="submission" date="2024-02" db="EMBL/GenBank/DDBJ databases">
        <title>The Genome Sequence of Enterococcus diestrammenae JM9A.</title>
        <authorList>
            <person name="Earl A."/>
            <person name="Manson A."/>
            <person name="Gilmore M."/>
            <person name="Sanders J."/>
            <person name="Shea T."/>
            <person name="Howe W."/>
            <person name="Livny J."/>
            <person name="Cuomo C."/>
            <person name="Neafsey D."/>
            <person name="Birren B."/>
        </authorList>
    </citation>
    <scope>NUCLEOTIDE SEQUENCE</scope>
    <source>
        <strain evidence="2">JM9A</strain>
    </source>
</reference>